<organism evidence="2">
    <name type="scientific">uncultured Caudovirales phage</name>
    <dbReference type="NCBI Taxonomy" id="2100421"/>
    <lineage>
        <taxon>Viruses</taxon>
        <taxon>Duplodnaviria</taxon>
        <taxon>Heunggongvirae</taxon>
        <taxon>Uroviricota</taxon>
        <taxon>Caudoviricetes</taxon>
        <taxon>Peduoviridae</taxon>
        <taxon>Maltschvirus</taxon>
        <taxon>Maltschvirus maltsch</taxon>
    </lineage>
</organism>
<reference evidence="2" key="1">
    <citation type="submission" date="2020-04" db="EMBL/GenBank/DDBJ databases">
        <authorList>
            <person name="Chiriac C."/>
            <person name="Salcher M."/>
            <person name="Ghai R."/>
            <person name="Kavagutti S V."/>
        </authorList>
    </citation>
    <scope>NUCLEOTIDE SEQUENCE</scope>
</reference>
<dbReference type="SUPFAM" id="SSF55166">
    <property type="entry name" value="Hedgehog/DD-peptidase"/>
    <property type="match status" value="1"/>
</dbReference>
<dbReference type="InterPro" id="IPR009045">
    <property type="entry name" value="Zn_M74/Hedgehog-like"/>
</dbReference>
<protein>
    <submittedName>
        <fullName evidence="2">Uncharacterized protein</fullName>
    </submittedName>
</protein>
<accession>A0A6J5P588</accession>
<evidence type="ECO:0000256" key="1">
    <source>
        <dbReference type="SAM" id="MobiDB-lite"/>
    </source>
</evidence>
<gene>
    <name evidence="2" type="ORF">UFOVP873_21</name>
</gene>
<evidence type="ECO:0000313" key="2">
    <source>
        <dbReference type="EMBL" id="CAB4167110.1"/>
    </source>
</evidence>
<feature type="region of interest" description="Disordered" evidence="1">
    <location>
        <begin position="1"/>
        <end position="20"/>
    </location>
</feature>
<proteinExistence type="predicted"/>
<name>A0A6J5P588_9CAUD</name>
<sequence length="166" mass="18483">MTTPKSKVMPYTGNKDASATGKATPGAIKFLEILGNKWGFTNLGIYAYRPMRGSTMLSVHGTGRAFDAGYKQSNQKLVTEICDWLADNHVALGIEEIHQYVWGTHGRGFRCNRDGKPGWKEWDEENNGGPGGYWIHIEVSPTFAQNKQLIIAAWKNTIHTFVTPIV</sequence>
<dbReference type="EMBL" id="LR796800">
    <property type="protein sequence ID" value="CAB4167110.1"/>
    <property type="molecule type" value="Genomic_DNA"/>
</dbReference>